<name>A0A0X3P748_SCHSO</name>
<sequence length="182" mass="20976">KCLWPDATFLAPRRFTCTVHPCDRSCSTVLNARIYTAKMGESCRGPSFVKYTNFVSNEAVCTRCEKIGRICQAIQERRLRWFGQTKTAFKRNDVSDDLAVRLAHQLFDPFKSSLRWMQLTSRLLDYATFHSRNDRERGFKQQTAGTIKRIFQIDGHFLNALVMFYIGTVLIGQCLNGDIVYA</sequence>
<dbReference type="EMBL" id="GEEE01017528">
    <property type="protein sequence ID" value="JAP45697.1"/>
    <property type="molecule type" value="Transcribed_RNA"/>
</dbReference>
<organism evidence="1">
    <name type="scientific">Schistocephalus solidus</name>
    <name type="common">Tapeworm</name>
    <dbReference type="NCBI Taxonomy" id="70667"/>
    <lineage>
        <taxon>Eukaryota</taxon>
        <taxon>Metazoa</taxon>
        <taxon>Spiralia</taxon>
        <taxon>Lophotrochozoa</taxon>
        <taxon>Platyhelminthes</taxon>
        <taxon>Cestoda</taxon>
        <taxon>Eucestoda</taxon>
        <taxon>Diphyllobothriidea</taxon>
        <taxon>Diphyllobothriidae</taxon>
        <taxon>Schistocephalus</taxon>
    </lineage>
</organism>
<accession>A0A0X3P748</accession>
<gene>
    <name evidence="1" type="ORF">TR88102</name>
</gene>
<feature type="non-terminal residue" evidence="1">
    <location>
        <position position="1"/>
    </location>
</feature>
<proteinExistence type="predicted"/>
<reference evidence="1" key="1">
    <citation type="submission" date="2016-01" db="EMBL/GenBank/DDBJ databases">
        <title>Reference transcriptome for the parasite Schistocephalus solidus: insights into the molecular evolution of parasitism.</title>
        <authorList>
            <person name="Hebert F.O."/>
            <person name="Grambauer S."/>
            <person name="Barber I."/>
            <person name="Landry C.R."/>
            <person name="Aubin-Horth N."/>
        </authorList>
    </citation>
    <scope>NUCLEOTIDE SEQUENCE</scope>
</reference>
<protein>
    <submittedName>
        <fullName evidence="1">Uncharacterized protein</fullName>
    </submittedName>
</protein>
<evidence type="ECO:0000313" key="1">
    <source>
        <dbReference type="EMBL" id="JAP45697.1"/>
    </source>
</evidence>
<dbReference type="AlphaFoldDB" id="A0A0X3P748"/>